<evidence type="ECO:0000313" key="2">
    <source>
        <dbReference type="EMBL" id="MBB5021778.1"/>
    </source>
</evidence>
<name>A0A7W7Y469_9BACT</name>
<dbReference type="GO" id="GO:0008408">
    <property type="term" value="F:3'-5' exonuclease activity"/>
    <property type="evidence" value="ECO:0007669"/>
    <property type="project" value="InterPro"/>
</dbReference>
<dbReference type="PANTHER" id="PTHR47765">
    <property type="entry name" value="3'-5' EXONUCLEASE DOMAIN-CONTAINING PROTEIN"/>
    <property type="match status" value="1"/>
</dbReference>
<dbReference type="GO" id="GO:0003676">
    <property type="term" value="F:nucleic acid binding"/>
    <property type="evidence" value="ECO:0007669"/>
    <property type="project" value="InterPro"/>
</dbReference>
<evidence type="ECO:0000313" key="3">
    <source>
        <dbReference type="Proteomes" id="UP000528322"/>
    </source>
</evidence>
<dbReference type="InterPro" id="IPR052408">
    <property type="entry name" value="Exonuclease_MUT-7-like"/>
</dbReference>
<dbReference type="InterPro" id="IPR012337">
    <property type="entry name" value="RNaseH-like_sf"/>
</dbReference>
<dbReference type="CDD" id="cd06141">
    <property type="entry name" value="WRN_exo"/>
    <property type="match status" value="1"/>
</dbReference>
<keyword evidence="3" id="KW-1185">Reference proteome</keyword>
<dbReference type="PANTHER" id="PTHR47765:SF2">
    <property type="entry name" value="EXONUCLEASE MUT-7 HOMOLOG"/>
    <property type="match status" value="1"/>
</dbReference>
<dbReference type="GO" id="GO:0006139">
    <property type="term" value="P:nucleobase-containing compound metabolic process"/>
    <property type="evidence" value="ECO:0007669"/>
    <property type="project" value="InterPro"/>
</dbReference>
<gene>
    <name evidence="2" type="ORF">HNR37_001091</name>
</gene>
<dbReference type="Proteomes" id="UP000528322">
    <property type="component" value="Unassembled WGS sequence"/>
</dbReference>
<accession>A0A7W7Y469</accession>
<dbReference type="Gene3D" id="3.30.420.10">
    <property type="entry name" value="Ribonuclease H-like superfamily/Ribonuclease H"/>
    <property type="match status" value="1"/>
</dbReference>
<dbReference type="SUPFAM" id="SSF53098">
    <property type="entry name" value="Ribonuclease H-like"/>
    <property type="match status" value="1"/>
</dbReference>
<dbReference type="RefSeq" id="WP_183731095.1">
    <property type="nucleotide sequence ID" value="NZ_JACHID010000005.1"/>
</dbReference>
<feature type="domain" description="3'-5' exonuclease" evidence="1">
    <location>
        <begin position="31"/>
        <end position="200"/>
    </location>
</feature>
<reference evidence="2 3" key="1">
    <citation type="submission" date="2020-08" db="EMBL/GenBank/DDBJ databases">
        <title>Genomic Encyclopedia of Type Strains, Phase IV (KMG-IV): sequencing the most valuable type-strain genomes for metagenomic binning, comparative biology and taxonomic classification.</title>
        <authorList>
            <person name="Goeker M."/>
        </authorList>
    </citation>
    <scope>NUCLEOTIDE SEQUENCE [LARGE SCALE GENOMIC DNA]</scope>
    <source>
        <strain evidence="2 3">DSM 22071</strain>
    </source>
</reference>
<comment type="caution">
    <text evidence="2">The sequence shown here is derived from an EMBL/GenBank/DDBJ whole genome shotgun (WGS) entry which is preliminary data.</text>
</comment>
<dbReference type="InterPro" id="IPR036397">
    <property type="entry name" value="RNaseH_sf"/>
</dbReference>
<dbReference type="Pfam" id="PF01612">
    <property type="entry name" value="DNA_pol_A_exo1"/>
    <property type="match status" value="1"/>
</dbReference>
<organism evidence="2 3">
    <name type="scientific">Desulfurispira natronophila</name>
    <dbReference type="NCBI Taxonomy" id="682562"/>
    <lineage>
        <taxon>Bacteria</taxon>
        <taxon>Pseudomonadati</taxon>
        <taxon>Chrysiogenota</taxon>
        <taxon>Chrysiogenia</taxon>
        <taxon>Chrysiogenales</taxon>
        <taxon>Chrysiogenaceae</taxon>
        <taxon>Desulfurispira</taxon>
    </lineage>
</organism>
<protein>
    <submittedName>
        <fullName evidence="2">Ribonuclease D</fullName>
    </submittedName>
</protein>
<dbReference type="EMBL" id="JACHID010000005">
    <property type="protein sequence ID" value="MBB5021778.1"/>
    <property type="molecule type" value="Genomic_DNA"/>
</dbReference>
<dbReference type="SMART" id="SM00474">
    <property type="entry name" value="35EXOc"/>
    <property type="match status" value="1"/>
</dbReference>
<dbReference type="AlphaFoldDB" id="A0A7W7Y469"/>
<sequence length="207" mass="23433">MQSLTPNYNPQPSLDKDDINALPLITQEIPVELLTSANQARQALRHIANEPLLGFDTETRPAFRKGQSYLPSLIQLATRDCAYIFQISRYPIPAELLEILASPHHCKSGAGLSYDIRQLQQMRRFKPDNFTELGDIATQLGLRQTGLRSLCALIFGQRLSKGAQCSDWSRHHLTQVQIQYAATDAWVSRELYVAMEAMLRRINQHSS</sequence>
<proteinExistence type="predicted"/>
<dbReference type="InterPro" id="IPR002562">
    <property type="entry name" value="3'-5'_exonuclease_dom"/>
</dbReference>
<evidence type="ECO:0000259" key="1">
    <source>
        <dbReference type="SMART" id="SM00474"/>
    </source>
</evidence>